<evidence type="ECO:0000313" key="2">
    <source>
        <dbReference type="Proteomes" id="UP001341281"/>
    </source>
</evidence>
<protein>
    <submittedName>
        <fullName evidence="1">Uncharacterized protein</fullName>
    </submittedName>
</protein>
<reference evidence="1 2" key="1">
    <citation type="submission" date="2024-02" db="EMBL/GenBank/DDBJ databases">
        <title>High-quality chromosome-scale genome assembly of Pensacola bahiagrass (Paspalum notatum Flugge var. saurae).</title>
        <authorList>
            <person name="Vega J.M."/>
            <person name="Podio M."/>
            <person name="Orjuela J."/>
            <person name="Siena L.A."/>
            <person name="Pessino S.C."/>
            <person name="Combes M.C."/>
            <person name="Mariac C."/>
            <person name="Albertini E."/>
            <person name="Pupilli F."/>
            <person name="Ortiz J.P.A."/>
            <person name="Leblanc O."/>
        </authorList>
    </citation>
    <scope>NUCLEOTIDE SEQUENCE [LARGE SCALE GENOMIC DNA]</scope>
    <source>
        <strain evidence="1">R1</strain>
        <tissue evidence="1">Leaf</tissue>
    </source>
</reference>
<name>A0AAQ3WG13_PASNO</name>
<keyword evidence="2" id="KW-1185">Reference proteome</keyword>
<evidence type="ECO:0000313" key="1">
    <source>
        <dbReference type="EMBL" id="WVZ60261.1"/>
    </source>
</evidence>
<accession>A0AAQ3WG13</accession>
<gene>
    <name evidence="1" type="ORF">U9M48_010308</name>
</gene>
<dbReference type="AlphaFoldDB" id="A0AAQ3WG13"/>
<organism evidence="1 2">
    <name type="scientific">Paspalum notatum var. saurae</name>
    <dbReference type="NCBI Taxonomy" id="547442"/>
    <lineage>
        <taxon>Eukaryota</taxon>
        <taxon>Viridiplantae</taxon>
        <taxon>Streptophyta</taxon>
        <taxon>Embryophyta</taxon>
        <taxon>Tracheophyta</taxon>
        <taxon>Spermatophyta</taxon>
        <taxon>Magnoliopsida</taxon>
        <taxon>Liliopsida</taxon>
        <taxon>Poales</taxon>
        <taxon>Poaceae</taxon>
        <taxon>PACMAD clade</taxon>
        <taxon>Panicoideae</taxon>
        <taxon>Andropogonodae</taxon>
        <taxon>Paspaleae</taxon>
        <taxon>Paspalinae</taxon>
        <taxon>Paspalum</taxon>
    </lineage>
</organism>
<sequence>GARASCESLPVLEESFSYCSIREPSPKRYRIPWCLDTEPSTGSLYSNSSAATTSETSDRISLINLTKR</sequence>
<dbReference type="EMBL" id="CP144746">
    <property type="protein sequence ID" value="WVZ60261.1"/>
    <property type="molecule type" value="Genomic_DNA"/>
</dbReference>
<proteinExistence type="predicted"/>
<feature type="non-terminal residue" evidence="1">
    <location>
        <position position="68"/>
    </location>
</feature>
<dbReference type="Proteomes" id="UP001341281">
    <property type="component" value="Chromosome 02"/>
</dbReference>